<evidence type="ECO:0000256" key="11">
    <source>
        <dbReference type="SAM" id="Phobius"/>
    </source>
</evidence>
<evidence type="ECO:0000256" key="8">
    <source>
        <dbReference type="ARBA" id="ARBA00023136"/>
    </source>
</evidence>
<dbReference type="Proteomes" id="UP000076276">
    <property type="component" value="Unassembled WGS sequence"/>
</dbReference>
<proteinExistence type="inferred from homology"/>
<dbReference type="GO" id="GO:0015627">
    <property type="term" value="C:type II protein secretion system complex"/>
    <property type="evidence" value="ECO:0007669"/>
    <property type="project" value="InterPro"/>
</dbReference>
<evidence type="ECO:0000256" key="1">
    <source>
        <dbReference type="ARBA" id="ARBA00004377"/>
    </source>
</evidence>
<accession>A0A151Y1F4</accession>
<dbReference type="InterPro" id="IPR045584">
    <property type="entry name" value="Pilin-like"/>
</dbReference>
<dbReference type="NCBIfam" id="TIGR02532">
    <property type="entry name" value="IV_pilin_GFxxxE"/>
    <property type="match status" value="1"/>
</dbReference>
<evidence type="ECO:0000256" key="3">
    <source>
        <dbReference type="ARBA" id="ARBA00022475"/>
    </source>
</evidence>
<keyword evidence="7 11" id="KW-1133">Transmembrane helix</keyword>
<dbReference type="InterPro" id="IPR022346">
    <property type="entry name" value="T2SS_GspH"/>
</dbReference>
<reference evidence="13 14" key="1">
    <citation type="submission" date="2016-03" db="EMBL/GenBank/DDBJ databases">
        <title>Acinetobacter genomospecies 28 strain ANC 4149.</title>
        <authorList>
            <person name="Radolfova-Krizova L."/>
            <person name="Nemec A."/>
        </authorList>
    </citation>
    <scope>NUCLEOTIDE SEQUENCE [LARGE SCALE GENOMIC DNA]</scope>
    <source>
        <strain evidence="13 14">ANC 4149</strain>
    </source>
</reference>
<name>A0A151Y1F4_9GAMM</name>
<dbReference type="RefSeq" id="WP_067669207.1">
    <property type="nucleotide sequence ID" value="NZ_CBCSIK010000004.1"/>
</dbReference>
<evidence type="ECO:0000256" key="7">
    <source>
        <dbReference type="ARBA" id="ARBA00022989"/>
    </source>
</evidence>
<keyword evidence="8 11" id="KW-0472">Membrane</keyword>
<dbReference type="EMBL" id="LUAW01000021">
    <property type="protein sequence ID" value="KYQ71882.1"/>
    <property type="molecule type" value="Genomic_DNA"/>
</dbReference>
<keyword evidence="4" id="KW-0488">Methylation</keyword>
<dbReference type="AlphaFoldDB" id="A0A151Y1F4"/>
<evidence type="ECO:0000313" key="13">
    <source>
        <dbReference type="EMBL" id="KYQ71882.1"/>
    </source>
</evidence>
<evidence type="ECO:0000256" key="2">
    <source>
        <dbReference type="ARBA" id="ARBA00021549"/>
    </source>
</evidence>
<dbReference type="Pfam" id="PF12019">
    <property type="entry name" value="GspH"/>
    <property type="match status" value="1"/>
</dbReference>
<evidence type="ECO:0000313" key="14">
    <source>
        <dbReference type="Proteomes" id="UP000076276"/>
    </source>
</evidence>
<evidence type="ECO:0000256" key="10">
    <source>
        <dbReference type="ARBA" id="ARBA00030775"/>
    </source>
</evidence>
<dbReference type="Pfam" id="PF07963">
    <property type="entry name" value="N_methyl"/>
    <property type="match status" value="1"/>
</dbReference>
<evidence type="ECO:0000259" key="12">
    <source>
        <dbReference type="Pfam" id="PF12019"/>
    </source>
</evidence>
<feature type="transmembrane region" description="Helical" evidence="11">
    <location>
        <begin position="6"/>
        <end position="27"/>
    </location>
</feature>
<comment type="subcellular location">
    <subcellularLocation>
        <location evidence="1">Cell inner membrane</location>
        <topology evidence="1">Single-pass membrane protein</topology>
    </subcellularLocation>
</comment>
<dbReference type="InterPro" id="IPR012902">
    <property type="entry name" value="N_methyl_site"/>
</dbReference>
<comment type="caution">
    <text evidence="13">The sequence shown here is derived from an EMBL/GenBank/DDBJ whole genome shotgun (WGS) entry which is preliminary data.</text>
</comment>
<comment type="similarity">
    <text evidence="9">Belongs to the GSP H family.</text>
</comment>
<keyword evidence="3" id="KW-1003">Cell membrane</keyword>
<protein>
    <recommendedName>
        <fullName evidence="2">Type II secretion system protein H</fullName>
    </recommendedName>
    <alternativeName>
        <fullName evidence="10">General secretion pathway protein H</fullName>
    </alternativeName>
</protein>
<feature type="domain" description="General secretion pathway GspH" evidence="12">
    <location>
        <begin position="44"/>
        <end position="137"/>
    </location>
</feature>
<evidence type="ECO:0000256" key="4">
    <source>
        <dbReference type="ARBA" id="ARBA00022481"/>
    </source>
</evidence>
<evidence type="ECO:0000256" key="9">
    <source>
        <dbReference type="ARBA" id="ARBA00025772"/>
    </source>
</evidence>
<keyword evidence="14" id="KW-1185">Reference proteome</keyword>
<sequence>MQRNNGFTLIELMVTIAVIAIVAMIAAPNMSEAIAKRQIERTTTDFEKALTQARSDAVLSRKQITIHLGTSGKDTPTERYWSIPDDVDLSFNEGVCTGGSWSTSAITALTDIVFLPQGNVSALPTNLEVKLTRDQVDRFIYLTSFGRVASNAKSAFEGSCT</sequence>
<dbReference type="GO" id="GO:0015628">
    <property type="term" value="P:protein secretion by the type II secretion system"/>
    <property type="evidence" value="ECO:0007669"/>
    <property type="project" value="InterPro"/>
</dbReference>
<dbReference type="Gene3D" id="3.30.700.10">
    <property type="entry name" value="Glycoprotein, Type 4 Pilin"/>
    <property type="match status" value="1"/>
</dbReference>
<organism evidence="13 14">
    <name type="scientific">Acinetobacter pragensis</name>
    <dbReference type="NCBI Taxonomy" id="1806892"/>
    <lineage>
        <taxon>Bacteria</taxon>
        <taxon>Pseudomonadati</taxon>
        <taxon>Pseudomonadota</taxon>
        <taxon>Gammaproteobacteria</taxon>
        <taxon>Moraxellales</taxon>
        <taxon>Moraxellaceae</taxon>
        <taxon>Acinetobacter</taxon>
    </lineage>
</organism>
<dbReference type="SUPFAM" id="SSF54523">
    <property type="entry name" value="Pili subunits"/>
    <property type="match status" value="1"/>
</dbReference>
<dbReference type="OrthoDB" id="5587184at2"/>
<dbReference type="GO" id="GO:0005886">
    <property type="term" value="C:plasma membrane"/>
    <property type="evidence" value="ECO:0007669"/>
    <property type="project" value="UniProtKB-SubCell"/>
</dbReference>
<keyword evidence="6 11" id="KW-0812">Transmembrane</keyword>
<evidence type="ECO:0000256" key="5">
    <source>
        <dbReference type="ARBA" id="ARBA00022519"/>
    </source>
</evidence>
<evidence type="ECO:0000256" key="6">
    <source>
        <dbReference type="ARBA" id="ARBA00022692"/>
    </source>
</evidence>
<gene>
    <name evidence="13" type="ORF">AZH43_13090</name>
</gene>
<keyword evidence="5" id="KW-0997">Cell inner membrane</keyword>
<dbReference type="STRING" id="1806892.AZH43_13090"/>